<name>A0A0C2JXA0_THEKT</name>
<organism evidence="1 2">
    <name type="scientific">Thelohanellus kitauei</name>
    <name type="common">Myxosporean</name>
    <dbReference type="NCBI Taxonomy" id="669202"/>
    <lineage>
        <taxon>Eukaryota</taxon>
        <taxon>Metazoa</taxon>
        <taxon>Cnidaria</taxon>
        <taxon>Myxozoa</taxon>
        <taxon>Myxosporea</taxon>
        <taxon>Bivalvulida</taxon>
        <taxon>Platysporina</taxon>
        <taxon>Myxobolidae</taxon>
        <taxon>Thelohanellus</taxon>
    </lineage>
</organism>
<evidence type="ECO:0000313" key="2">
    <source>
        <dbReference type="Proteomes" id="UP000031668"/>
    </source>
</evidence>
<proteinExistence type="predicted"/>
<comment type="caution">
    <text evidence="1">The sequence shown here is derived from an EMBL/GenBank/DDBJ whole genome shotgun (WGS) entry which is preliminary data.</text>
</comment>
<dbReference type="EMBL" id="JWZT01000560">
    <property type="protein sequence ID" value="KII74093.1"/>
    <property type="molecule type" value="Genomic_DNA"/>
</dbReference>
<sequence length="135" mass="15776">MLLKNEKLLKVYQCQYSAIHKNFVYLQNTGRQGRTDLSKHLFVDKFCIVSFEPTYVDKQPSERHSRLSALQNFFHHTSNYTITLVGSLLHLFVYSKSCLARRNNVLAKRPSVLNIPDNDDRKSTRCEHLQTLDEC</sequence>
<gene>
    <name evidence="1" type="ORF">RF11_09841</name>
</gene>
<evidence type="ECO:0000313" key="1">
    <source>
        <dbReference type="EMBL" id="KII74093.1"/>
    </source>
</evidence>
<protein>
    <submittedName>
        <fullName evidence="1">Uncharacterized protein</fullName>
    </submittedName>
</protein>
<reference evidence="1 2" key="1">
    <citation type="journal article" date="2014" name="Genome Biol. Evol.">
        <title>The genome of the myxosporean Thelohanellus kitauei shows adaptations to nutrient acquisition within its fish host.</title>
        <authorList>
            <person name="Yang Y."/>
            <person name="Xiong J."/>
            <person name="Zhou Z."/>
            <person name="Huo F."/>
            <person name="Miao W."/>
            <person name="Ran C."/>
            <person name="Liu Y."/>
            <person name="Zhang J."/>
            <person name="Feng J."/>
            <person name="Wang M."/>
            <person name="Wang M."/>
            <person name="Wang L."/>
            <person name="Yao B."/>
        </authorList>
    </citation>
    <scope>NUCLEOTIDE SEQUENCE [LARGE SCALE GENOMIC DNA]</scope>
    <source>
        <strain evidence="1">Wuqing</strain>
    </source>
</reference>
<dbReference type="Proteomes" id="UP000031668">
    <property type="component" value="Unassembled WGS sequence"/>
</dbReference>
<keyword evidence="2" id="KW-1185">Reference proteome</keyword>
<dbReference type="AlphaFoldDB" id="A0A0C2JXA0"/>
<accession>A0A0C2JXA0</accession>